<protein>
    <submittedName>
        <fullName evidence="1">Uncharacterized protein</fullName>
    </submittedName>
</protein>
<dbReference type="GeneID" id="87938866"/>
<reference evidence="2" key="1">
    <citation type="journal article" date="2023" name="bioRxiv">
        <title>Complete genome of the Medicago anthracnose fungus, Colletotrichum destructivum, reveals a mini-chromosome-like region within a core chromosome.</title>
        <authorList>
            <person name="Lapalu N."/>
            <person name="Simon A."/>
            <person name="Lu A."/>
            <person name="Plaumann P.-L."/>
            <person name="Amselem J."/>
            <person name="Pigne S."/>
            <person name="Auger A."/>
            <person name="Koch C."/>
            <person name="Dallery J.-F."/>
            <person name="O'Connell R.J."/>
        </authorList>
    </citation>
    <scope>NUCLEOTIDE SEQUENCE [LARGE SCALE GENOMIC DNA]</scope>
    <source>
        <strain evidence="2">CBS 520.97</strain>
    </source>
</reference>
<dbReference type="KEGG" id="cdet:87938866"/>
<accession>A0AAX4I2R6</accession>
<gene>
    <name evidence="1" type="ORF">CDEST_02363</name>
</gene>
<proteinExistence type="predicted"/>
<dbReference type="AlphaFoldDB" id="A0AAX4I2R6"/>
<sequence>MEFRLHTAQQSTWLDVEVVHAADLTPDDLVAETRQRRVTAVQALFGLDAAGPQPHWTLASLPSPSRESCAQPRLRTRGDGTFRTVQGTDTHVVTGKGVCNDALNARGGGIYL</sequence>
<dbReference type="Proteomes" id="UP001322277">
    <property type="component" value="Chromosome 2"/>
</dbReference>
<name>A0AAX4I2R6_9PEZI</name>
<dbReference type="RefSeq" id="XP_062774573.1">
    <property type="nucleotide sequence ID" value="XM_062918522.1"/>
</dbReference>
<keyword evidence="2" id="KW-1185">Reference proteome</keyword>
<organism evidence="1 2">
    <name type="scientific">Colletotrichum destructivum</name>
    <dbReference type="NCBI Taxonomy" id="34406"/>
    <lineage>
        <taxon>Eukaryota</taxon>
        <taxon>Fungi</taxon>
        <taxon>Dikarya</taxon>
        <taxon>Ascomycota</taxon>
        <taxon>Pezizomycotina</taxon>
        <taxon>Sordariomycetes</taxon>
        <taxon>Hypocreomycetidae</taxon>
        <taxon>Glomerellales</taxon>
        <taxon>Glomerellaceae</taxon>
        <taxon>Colletotrichum</taxon>
        <taxon>Colletotrichum destructivum species complex</taxon>
    </lineage>
</organism>
<dbReference type="EMBL" id="CP137306">
    <property type="protein sequence ID" value="WQF77349.1"/>
    <property type="molecule type" value="Genomic_DNA"/>
</dbReference>
<evidence type="ECO:0000313" key="2">
    <source>
        <dbReference type="Proteomes" id="UP001322277"/>
    </source>
</evidence>
<evidence type="ECO:0000313" key="1">
    <source>
        <dbReference type="EMBL" id="WQF77349.1"/>
    </source>
</evidence>